<keyword evidence="1" id="KW-0472">Membrane</keyword>
<proteinExistence type="predicted"/>
<protein>
    <recommendedName>
        <fullName evidence="4">Glycerophosphoryl diester phosphodiesterase membrane domain-containing protein</fullName>
    </recommendedName>
</protein>
<dbReference type="Proteomes" id="UP000178367">
    <property type="component" value="Unassembled WGS sequence"/>
</dbReference>
<feature type="transmembrane region" description="Helical" evidence="1">
    <location>
        <begin position="20"/>
        <end position="37"/>
    </location>
</feature>
<accession>A0A1F5SLV9</accession>
<evidence type="ECO:0000256" key="1">
    <source>
        <dbReference type="SAM" id="Phobius"/>
    </source>
</evidence>
<gene>
    <name evidence="2" type="ORF">A2227_03855</name>
</gene>
<keyword evidence="1" id="KW-0812">Transmembrane</keyword>
<feature type="transmembrane region" description="Helical" evidence="1">
    <location>
        <begin position="79"/>
        <end position="103"/>
    </location>
</feature>
<evidence type="ECO:0000313" key="2">
    <source>
        <dbReference type="EMBL" id="OGF27685.1"/>
    </source>
</evidence>
<feature type="transmembrane region" description="Helical" evidence="1">
    <location>
        <begin position="220"/>
        <end position="245"/>
    </location>
</feature>
<feature type="transmembrane region" description="Helical" evidence="1">
    <location>
        <begin position="278"/>
        <end position="306"/>
    </location>
</feature>
<reference evidence="2 3" key="1">
    <citation type="journal article" date="2016" name="Nat. Commun.">
        <title>Thousands of microbial genomes shed light on interconnected biogeochemical processes in an aquifer system.</title>
        <authorList>
            <person name="Anantharaman K."/>
            <person name="Brown C.T."/>
            <person name="Hug L.A."/>
            <person name="Sharon I."/>
            <person name="Castelle C.J."/>
            <person name="Probst A.J."/>
            <person name="Thomas B.C."/>
            <person name="Singh A."/>
            <person name="Wilkins M.J."/>
            <person name="Karaoz U."/>
            <person name="Brodie E.L."/>
            <person name="Williams K.H."/>
            <person name="Hubbard S.S."/>
            <person name="Banfield J.F."/>
        </authorList>
    </citation>
    <scope>NUCLEOTIDE SEQUENCE [LARGE SCALE GENOMIC DNA]</scope>
</reference>
<evidence type="ECO:0008006" key="4">
    <source>
        <dbReference type="Google" id="ProtNLM"/>
    </source>
</evidence>
<dbReference type="AlphaFoldDB" id="A0A1F5SLV9"/>
<feature type="transmembrane region" description="Helical" evidence="1">
    <location>
        <begin position="174"/>
        <end position="200"/>
    </location>
</feature>
<dbReference type="STRING" id="1797994.A2227_03855"/>
<feature type="transmembrane region" description="Helical" evidence="1">
    <location>
        <begin position="252"/>
        <end position="272"/>
    </location>
</feature>
<dbReference type="EMBL" id="MFGB01000006">
    <property type="protein sequence ID" value="OGF27685.1"/>
    <property type="molecule type" value="Genomic_DNA"/>
</dbReference>
<comment type="caution">
    <text evidence="2">The sequence shown here is derived from an EMBL/GenBank/DDBJ whole genome shotgun (WGS) entry which is preliminary data.</text>
</comment>
<name>A0A1F5SLV9_9BACT</name>
<sequence>MFLYRDILSQAWKNTWRHKYLWFFGLFAALLGGWGDLEIVFRGTNSDQGLPYGLQILSGIFLNGKLFSNLSQISSNNYLSLFMSLLVLLIILALSLFLFWLTIISQSALVNNTTRIITGKKHDFSNGLHSGISKFWPVVGLNLLLKIVIYGIFSLFGLYLLDGAEDMLSAAYQIAAFMVFIPLAVILSFITKYAICYIVIKNEKFLDSLRLSWRLFLKNWLISLEMAFMLFFITFLFALGLLLLFLILSIPFLFVVIVLSRFALIFNLWLIVAAGLILLLFVIIASGAILATFQISAWTGLFLDLISRGGESKILRLFGK</sequence>
<feature type="transmembrane region" description="Helical" evidence="1">
    <location>
        <begin position="143"/>
        <end position="162"/>
    </location>
</feature>
<organism evidence="2 3">
    <name type="scientific">Candidatus Falkowbacteria bacterium RIFOXYA2_FULL_47_19</name>
    <dbReference type="NCBI Taxonomy" id="1797994"/>
    <lineage>
        <taxon>Bacteria</taxon>
        <taxon>Candidatus Falkowiibacteriota</taxon>
    </lineage>
</organism>
<evidence type="ECO:0000313" key="3">
    <source>
        <dbReference type="Proteomes" id="UP000178367"/>
    </source>
</evidence>
<keyword evidence="1" id="KW-1133">Transmembrane helix</keyword>